<protein>
    <submittedName>
        <fullName evidence="1">Uncharacterized protein</fullName>
    </submittedName>
</protein>
<keyword evidence="2" id="KW-1185">Reference proteome</keyword>
<accession>A0A5C4WIE0</accession>
<evidence type="ECO:0000313" key="2">
    <source>
        <dbReference type="Proteomes" id="UP000312512"/>
    </source>
</evidence>
<reference evidence="1 2" key="1">
    <citation type="submission" date="2019-10" db="EMBL/GenBank/DDBJ databases">
        <title>Nonomuraea sp. nov., isolated from Phyllanthus amarus.</title>
        <authorList>
            <person name="Klykleung N."/>
            <person name="Tanasupawat S."/>
        </authorList>
    </citation>
    <scope>NUCLEOTIDE SEQUENCE [LARGE SCALE GENOMIC DNA]</scope>
    <source>
        <strain evidence="1 2">PA1-10</strain>
    </source>
</reference>
<dbReference type="OrthoDB" id="3478802at2"/>
<comment type="caution">
    <text evidence="1">The sequence shown here is derived from an EMBL/GenBank/DDBJ whole genome shotgun (WGS) entry which is preliminary data.</text>
</comment>
<dbReference type="EMBL" id="VDLX02000006">
    <property type="protein sequence ID" value="KAB8194009.1"/>
    <property type="molecule type" value="Genomic_DNA"/>
</dbReference>
<sequence length="93" mass="9292">MRVKIEKAGGFAGNEETVAAYDTDDLPEREAAKVYGALTAVQSTTGHEAGGMGAGLVTYRIIVGDGAGKVYTVPGEPSPGLAEALAVLLGAAA</sequence>
<dbReference type="AlphaFoldDB" id="A0A5C4WIE0"/>
<organism evidence="1 2">
    <name type="scientific">Nonomuraea phyllanthi</name>
    <dbReference type="NCBI Taxonomy" id="2219224"/>
    <lineage>
        <taxon>Bacteria</taxon>
        <taxon>Bacillati</taxon>
        <taxon>Actinomycetota</taxon>
        <taxon>Actinomycetes</taxon>
        <taxon>Streptosporangiales</taxon>
        <taxon>Streptosporangiaceae</taxon>
        <taxon>Nonomuraea</taxon>
    </lineage>
</organism>
<dbReference type="RefSeq" id="WP_139631615.1">
    <property type="nucleotide sequence ID" value="NZ_VDLX02000006.1"/>
</dbReference>
<proteinExistence type="predicted"/>
<name>A0A5C4WIE0_9ACTN</name>
<evidence type="ECO:0000313" key="1">
    <source>
        <dbReference type="EMBL" id="KAB8194009.1"/>
    </source>
</evidence>
<dbReference type="Proteomes" id="UP000312512">
    <property type="component" value="Unassembled WGS sequence"/>
</dbReference>
<gene>
    <name evidence="1" type="ORF">FH608_017600</name>
</gene>